<evidence type="ECO:0000313" key="10">
    <source>
        <dbReference type="Proteomes" id="UP001383192"/>
    </source>
</evidence>
<dbReference type="PANTHER" id="PTHR42812:SF16">
    <property type="entry name" value="HYDROLASE, PUTATIVE (AFU_ORTHOLOGUE AFUA_7G06110)-RELATED"/>
    <property type="match status" value="1"/>
</dbReference>
<evidence type="ECO:0000256" key="2">
    <source>
        <dbReference type="ARBA" id="ARBA00022801"/>
    </source>
</evidence>
<gene>
    <name evidence="9" type="ORF">VNI00_006077</name>
</gene>
<dbReference type="CDD" id="cd18617">
    <property type="entry name" value="GH43_XynB-like"/>
    <property type="match status" value="1"/>
</dbReference>
<dbReference type="Gene3D" id="2.115.10.20">
    <property type="entry name" value="Glycosyl hydrolase domain, family 43"/>
    <property type="match status" value="1"/>
</dbReference>
<proteinExistence type="inferred from homology"/>
<dbReference type="InterPro" id="IPR051795">
    <property type="entry name" value="Glycosyl_Hydrlase_43"/>
</dbReference>
<keyword evidence="7" id="KW-0732">Signal</keyword>
<keyword evidence="2" id="KW-0378">Hydrolase</keyword>
<dbReference type="InterPro" id="IPR023296">
    <property type="entry name" value="Glyco_hydro_beta-prop_sf"/>
</dbReference>
<dbReference type="SUPFAM" id="SSF75005">
    <property type="entry name" value="Arabinanase/levansucrase/invertase"/>
    <property type="match status" value="1"/>
</dbReference>
<comment type="caution">
    <text evidence="9">The sequence shown here is derived from an EMBL/GenBank/DDBJ whole genome shotgun (WGS) entry which is preliminary data.</text>
</comment>
<dbReference type="EMBL" id="JAYKXP010000018">
    <property type="protein sequence ID" value="KAK7047749.1"/>
    <property type="molecule type" value="Genomic_DNA"/>
</dbReference>
<name>A0AAW0D9U7_9AGAR</name>
<dbReference type="SUPFAM" id="SSF49899">
    <property type="entry name" value="Concanavalin A-like lectins/glucanases"/>
    <property type="match status" value="1"/>
</dbReference>
<dbReference type="AlphaFoldDB" id="A0AAW0D9U7"/>
<dbReference type="InterPro" id="IPR006710">
    <property type="entry name" value="Glyco_hydro_43"/>
</dbReference>
<evidence type="ECO:0000256" key="7">
    <source>
        <dbReference type="SAM" id="SignalP"/>
    </source>
</evidence>
<evidence type="ECO:0000259" key="8">
    <source>
        <dbReference type="Pfam" id="PF17851"/>
    </source>
</evidence>
<dbReference type="InterPro" id="IPR013320">
    <property type="entry name" value="ConA-like_dom_sf"/>
</dbReference>
<dbReference type="Pfam" id="PF17851">
    <property type="entry name" value="GH43_C2"/>
    <property type="match status" value="1"/>
</dbReference>
<evidence type="ECO:0000256" key="1">
    <source>
        <dbReference type="ARBA" id="ARBA00009865"/>
    </source>
</evidence>
<comment type="similarity">
    <text evidence="1">Belongs to the glycosyl hydrolase 43 family.</text>
</comment>
<feature type="domain" description="Beta-xylosidase C-terminal Concanavalin A-like" evidence="8">
    <location>
        <begin position="367"/>
        <end position="590"/>
    </location>
</feature>
<evidence type="ECO:0000313" key="9">
    <source>
        <dbReference type="EMBL" id="KAK7047749.1"/>
    </source>
</evidence>
<reference evidence="9 10" key="1">
    <citation type="submission" date="2024-01" db="EMBL/GenBank/DDBJ databases">
        <title>A draft genome for a cacao thread blight-causing isolate of Paramarasmius palmivorus.</title>
        <authorList>
            <person name="Baruah I.K."/>
            <person name="Bukari Y."/>
            <person name="Amoako-Attah I."/>
            <person name="Meinhardt L.W."/>
            <person name="Bailey B.A."/>
            <person name="Cohen S.P."/>
        </authorList>
    </citation>
    <scope>NUCLEOTIDE SEQUENCE [LARGE SCALE GENOMIC DNA]</scope>
    <source>
        <strain evidence="9 10">GH-12</strain>
    </source>
</reference>
<feature type="chain" id="PRO_5043877911" description="Beta-xylosidase C-terminal Concanavalin A-like domain-containing protein" evidence="7">
    <location>
        <begin position="20"/>
        <end position="604"/>
    </location>
</feature>
<keyword evidence="3" id="KW-0326">Glycosidase</keyword>
<dbReference type="GO" id="GO:0004553">
    <property type="term" value="F:hydrolase activity, hydrolyzing O-glycosyl compounds"/>
    <property type="evidence" value="ECO:0007669"/>
    <property type="project" value="InterPro"/>
</dbReference>
<feature type="region of interest" description="Disordered" evidence="6">
    <location>
        <begin position="585"/>
        <end position="604"/>
    </location>
</feature>
<dbReference type="GO" id="GO:0005975">
    <property type="term" value="P:carbohydrate metabolic process"/>
    <property type="evidence" value="ECO:0007669"/>
    <property type="project" value="InterPro"/>
</dbReference>
<protein>
    <recommendedName>
        <fullName evidence="8">Beta-xylosidase C-terminal Concanavalin A-like domain-containing protein</fullName>
    </recommendedName>
</protein>
<dbReference type="PANTHER" id="PTHR42812">
    <property type="entry name" value="BETA-XYLOSIDASE"/>
    <property type="match status" value="1"/>
</dbReference>
<dbReference type="InterPro" id="IPR041542">
    <property type="entry name" value="GH43_C2"/>
</dbReference>
<evidence type="ECO:0000256" key="6">
    <source>
        <dbReference type="SAM" id="MobiDB-lite"/>
    </source>
</evidence>
<sequence length="604" mass="66300">MELLAAILLCFLITVPVHALINPILPGWNPDPSILRVGDDYFIATSTFEYFPGVPIWHSKDLVDWSLIGHVLNRPSQLTLFGTPSDAGIWAPTLRYHNGTFYLATTTRYVYSPEFRLFPRSFYVSTKDIFSNEWSDPVYFDYLGYDADLFWDTNGDVYATWAGINNAKDKIYGIYQSQIDIETGNSLTPAELIFTGVLENNSTARPEGPHVYQVNGTYYLLIAEGGTGETHRATIQRGPSPSGPWENNPANPILYNGADPSNELQATGHADMVEGPDGRWWGSALAVVPQDGNFSHQQLGRQTILFPVTWESGWPVFNGGKPVTPHMPDILSDVSPLKPYFNNFTSSVNQTSISALKSLDPPDAAVTLDGSFYTLRTLQKPFYSLTAREGSLRIYGNGFKVGDRDTPALLLRKQAAYTETFEVVLDDFTPRSPSVGGVGTENGGREEAGATILYSDFLHNDIGVTNANGTGVEGERVIVTRTIVQARQVGPWALSSENNTIANVTYHPLKSSSGPVKLVIQANPTSYALGFAEVENEENETWNDVIWTGDIDASTISVPPAGWFFFKGAAFGVYNTGTGRPSLTPADFTSWSQTPQTPQNITKV</sequence>
<feature type="site" description="Important for catalytic activity, responsible for pKa modulation of the active site Glu and correct orientation of both the proton donor and substrate" evidence="5">
    <location>
        <position position="146"/>
    </location>
</feature>
<dbReference type="Proteomes" id="UP001383192">
    <property type="component" value="Unassembled WGS sequence"/>
</dbReference>
<evidence type="ECO:0000256" key="4">
    <source>
        <dbReference type="PIRSR" id="PIRSR606710-1"/>
    </source>
</evidence>
<feature type="signal peptide" evidence="7">
    <location>
        <begin position="1"/>
        <end position="19"/>
    </location>
</feature>
<evidence type="ECO:0000256" key="3">
    <source>
        <dbReference type="ARBA" id="ARBA00023295"/>
    </source>
</evidence>
<feature type="active site" description="Proton donor" evidence="4">
    <location>
        <position position="207"/>
    </location>
</feature>
<keyword evidence="10" id="KW-1185">Reference proteome</keyword>
<dbReference type="Pfam" id="PF04616">
    <property type="entry name" value="Glyco_hydro_43"/>
    <property type="match status" value="1"/>
</dbReference>
<dbReference type="Gene3D" id="2.60.120.200">
    <property type="match status" value="1"/>
</dbReference>
<feature type="active site" description="Proton acceptor" evidence="4">
    <location>
        <position position="31"/>
    </location>
</feature>
<organism evidence="9 10">
    <name type="scientific">Paramarasmius palmivorus</name>
    <dbReference type="NCBI Taxonomy" id="297713"/>
    <lineage>
        <taxon>Eukaryota</taxon>
        <taxon>Fungi</taxon>
        <taxon>Dikarya</taxon>
        <taxon>Basidiomycota</taxon>
        <taxon>Agaricomycotina</taxon>
        <taxon>Agaricomycetes</taxon>
        <taxon>Agaricomycetidae</taxon>
        <taxon>Agaricales</taxon>
        <taxon>Marasmiineae</taxon>
        <taxon>Marasmiaceae</taxon>
        <taxon>Paramarasmius</taxon>
    </lineage>
</organism>
<accession>A0AAW0D9U7</accession>
<evidence type="ECO:0000256" key="5">
    <source>
        <dbReference type="PIRSR" id="PIRSR606710-2"/>
    </source>
</evidence>